<accession>A0A9P4QTL1</accession>
<comment type="caution">
    <text evidence="2">The sequence shown here is derived from an EMBL/GenBank/DDBJ whole genome shotgun (WGS) entry which is preliminary data.</text>
</comment>
<protein>
    <recommendedName>
        <fullName evidence="1">F-box domain-containing protein</fullName>
    </recommendedName>
</protein>
<sequence>MATQHAKGSLAALPFELTDSILSTLSKQDLLSIRGSCRTLHLAAAPRLANVYEKEQRLGSSSFLTSRRALRTLLDIVRVPEYRMKIRRLAFVSATGLLHVLAAQLERPRSVESAFARQCEFEDAAGDASRLFRQIFKELKDSESLESIRLSIYFGPDIATDLNPWCFGKSHLAEYAIADSQKRGAWNRSHKLIKTSATSSRDLSIPLEALRENYLVGKLQLAVHVSTDPSSNFKENLMIKILEENGATKSVQSVHILDSHHRKMDDQRTQYPSRLLSALANVQELHVTGYLHEKSGMPGCEPSWCKACMEIAPILPSIYVSKITSLSLSQVNVNQAVLSGFLSRHQSTIAVLSLLNLKINFGSWKGILKLASEMPRLETFHAASLRQRPGQGDTLLDCIIREYQIDMEGNEDIQLCLKKTVEKFRLVMPRHRERSCIVLWDGLNVCLRAGHAIAV</sequence>
<feature type="domain" description="F-box" evidence="1">
    <location>
        <begin position="7"/>
        <end position="55"/>
    </location>
</feature>
<evidence type="ECO:0000313" key="3">
    <source>
        <dbReference type="Proteomes" id="UP000799444"/>
    </source>
</evidence>
<dbReference type="EMBL" id="ML996211">
    <property type="protein sequence ID" value="KAF2730717.1"/>
    <property type="molecule type" value="Genomic_DNA"/>
</dbReference>
<evidence type="ECO:0000259" key="1">
    <source>
        <dbReference type="PROSITE" id="PS50181"/>
    </source>
</evidence>
<keyword evidence="3" id="KW-1185">Reference proteome</keyword>
<dbReference type="Proteomes" id="UP000799444">
    <property type="component" value="Unassembled WGS sequence"/>
</dbReference>
<dbReference type="InterPro" id="IPR001810">
    <property type="entry name" value="F-box_dom"/>
</dbReference>
<proteinExistence type="predicted"/>
<dbReference type="AlphaFoldDB" id="A0A9P4QTL1"/>
<name>A0A9P4QTL1_9PLEO</name>
<dbReference type="PROSITE" id="PS50181">
    <property type="entry name" value="FBOX"/>
    <property type="match status" value="1"/>
</dbReference>
<organism evidence="2 3">
    <name type="scientific">Polyplosphaeria fusca</name>
    <dbReference type="NCBI Taxonomy" id="682080"/>
    <lineage>
        <taxon>Eukaryota</taxon>
        <taxon>Fungi</taxon>
        <taxon>Dikarya</taxon>
        <taxon>Ascomycota</taxon>
        <taxon>Pezizomycotina</taxon>
        <taxon>Dothideomycetes</taxon>
        <taxon>Pleosporomycetidae</taxon>
        <taxon>Pleosporales</taxon>
        <taxon>Tetraplosphaeriaceae</taxon>
        <taxon>Polyplosphaeria</taxon>
    </lineage>
</organism>
<gene>
    <name evidence="2" type="ORF">EJ04DRAFT_515080</name>
</gene>
<reference evidence="2" key="1">
    <citation type="journal article" date="2020" name="Stud. Mycol.">
        <title>101 Dothideomycetes genomes: a test case for predicting lifestyles and emergence of pathogens.</title>
        <authorList>
            <person name="Haridas S."/>
            <person name="Albert R."/>
            <person name="Binder M."/>
            <person name="Bloem J."/>
            <person name="Labutti K."/>
            <person name="Salamov A."/>
            <person name="Andreopoulos B."/>
            <person name="Baker S."/>
            <person name="Barry K."/>
            <person name="Bills G."/>
            <person name="Bluhm B."/>
            <person name="Cannon C."/>
            <person name="Castanera R."/>
            <person name="Culley D."/>
            <person name="Daum C."/>
            <person name="Ezra D."/>
            <person name="Gonzalez J."/>
            <person name="Henrissat B."/>
            <person name="Kuo A."/>
            <person name="Liang C."/>
            <person name="Lipzen A."/>
            <person name="Lutzoni F."/>
            <person name="Magnuson J."/>
            <person name="Mondo S."/>
            <person name="Nolan M."/>
            <person name="Ohm R."/>
            <person name="Pangilinan J."/>
            <person name="Park H.-J."/>
            <person name="Ramirez L."/>
            <person name="Alfaro M."/>
            <person name="Sun H."/>
            <person name="Tritt A."/>
            <person name="Yoshinaga Y."/>
            <person name="Zwiers L.-H."/>
            <person name="Turgeon B."/>
            <person name="Goodwin S."/>
            <person name="Spatafora J."/>
            <person name="Crous P."/>
            <person name="Grigoriev I."/>
        </authorList>
    </citation>
    <scope>NUCLEOTIDE SEQUENCE</scope>
    <source>
        <strain evidence="2">CBS 125425</strain>
    </source>
</reference>
<evidence type="ECO:0000313" key="2">
    <source>
        <dbReference type="EMBL" id="KAF2730717.1"/>
    </source>
</evidence>